<dbReference type="InterPro" id="IPR036890">
    <property type="entry name" value="HATPase_C_sf"/>
</dbReference>
<keyword evidence="11" id="KW-0902">Two-component regulatory system</keyword>
<evidence type="ECO:0000256" key="4">
    <source>
        <dbReference type="ARBA" id="ARBA00022553"/>
    </source>
</evidence>
<evidence type="ECO:0000256" key="10">
    <source>
        <dbReference type="ARBA" id="ARBA00022989"/>
    </source>
</evidence>
<evidence type="ECO:0000256" key="12">
    <source>
        <dbReference type="ARBA" id="ARBA00023136"/>
    </source>
</evidence>
<keyword evidence="14" id="KW-0175">Coiled coil</keyword>
<dbReference type="PANTHER" id="PTHR43047:SF72">
    <property type="entry name" value="OSMOSENSING HISTIDINE PROTEIN KINASE SLN1"/>
    <property type="match status" value="1"/>
</dbReference>
<dbReference type="InterPro" id="IPR011006">
    <property type="entry name" value="CheY-like_superfamily"/>
</dbReference>
<dbReference type="SUPFAM" id="SSF52172">
    <property type="entry name" value="CheY-like"/>
    <property type="match status" value="2"/>
</dbReference>
<dbReference type="PROSITE" id="PS50110">
    <property type="entry name" value="RESPONSE_REGULATORY"/>
    <property type="match status" value="2"/>
</dbReference>
<sequence length="670" mass="71631">MRREEESVRRFMAAISGHGIGPAARYAVPFAAVGLATLLRFLAPLDVAPFLLYLPLVFLVTLALGRGPGAVTVVVSLLAAAWFFRRSDGTLTLSTGQVVALAQYVVVGGAMVLVCDALRRTMVEREDTLRRLDAANAGLRTSQAALEDARRDAEAAREAAEEANRAKSSFLANMSHELRTPLSAVIGYSEMLEEEAEELGQDGLLKDLGKIKSNAKHLLGLINDVLDLSKVEANKMETFTEDVDVAAFVRDAAGTVDALVGKKRNRLVLDLAAGLGLARTDATKLRQCLFNLLSNAAKFTEDGTVTLRARREAGPAGDTLLFEVADTGIGMSPEQVERLFQRFVQADGSTTRKYGGTGLGLALTKAFAELMGGDVTVASEVGCGTRFTLAVPAALPEPTVGDISDETTTGSPGAIGTRGLVLVIDDEASQRDLMGRFLTRQGFSVRTAGDGRTGLQLARSLAPRVILLDVMMPEVDGWTVLTTLKGDPATRDIPVVMVSFVADAALSASLGAADAVPKPVDWARLKGVLDRLGAGAGDVLVVDDDADMRERLRTVLERNGWSVREAGDGTEALDRVREATPRLVLLDLTMPVMDGFSFLHRLRGMPGCGEILVVVLSARDVTTAERQQLVEADRVLRKGDISLQDIATELRKLDIHQMDDGEAVPNQSSS</sequence>
<dbReference type="PRINTS" id="PR00344">
    <property type="entry name" value="BCTRLSENSOR"/>
</dbReference>
<keyword evidence="12 15" id="KW-0472">Membrane</keyword>
<dbReference type="InterPro" id="IPR036097">
    <property type="entry name" value="HisK_dim/P_sf"/>
</dbReference>
<dbReference type="GO" id="GO:0005524">
    <property type="term" value="F:ATP binding"/>
    <property type="evidence" value="ECO:0007669"/>
    <property type="project" value="UniProtKB-KW"/>
</dbReference>
<dbReference type="InterPro" id="IPR003594">
    <property type="entry name" value="HATPase_dom"/>
</dbReference>
<dbReference type="SMART" id="SM00448">
    <property type="entry name" value="REC"/>
    <property type="match status" value="2"/>
</dbReference>
<keyword evidence="10 15" id="KW-1133">Transmembrane helix</keyword>
<dbReference type="PROSITE" id="PS50109">
    <property type="entry name" value="HIS_KIN"/>
    <property type="match status" value="1"/>
</dbReference>
<dbReference type="Gene3D" id="1.10.287.130">
    <property type="match status" value="1"/>
</dbReference>
<comment type="catalytic activity">
    <reaction evidence="1">
        <text>ATP + protein L-histidine = ADP + protein N-phospho-L-histidine.</text>
        <dbReference type="EC" id="2.7.13.3"/>
    </reaction>
</comment>
<evidence type="ECO:0000313" key="18">
    <source>
        <dbReference type="EMBL" id="SDM54632.1"/>
    </source>
</evidence>
<dbReference type="CDD" id="cd16922">
    <property type="entry name" value="HATPase_EvgS-ArcB-TorS-like"/>
    <property type="match status" value="1"/>
</dbReference>
<dbReference type="GO" id="GO:0000155">
    <property type="term" value="F:phosphorelay sensor kinase activity"/>
    <property type="evidence" value="ECO:0007669"/>
    <property type="project" value="InterPro"/>
</dbReference>
<dbReference type="SUPFAM" id="SSF55874">
    <property type="entry name" value="ATPase domain of HSP90 chaperone/DNA topoisomerase II/histidine kinase"/>
    <property type="match status" value="1"/>
</dbReference>
<dbReference type="FunFam" id="3.30.565.10:FF:000010">
    <property type="entry name" value="Sensor histidine kinase RcsC"/>
    <property type="match status" value="1"/>
</dbReference>
<dbReference type="InterPro" id="IPR025201">
    <property type="entry name" value="KdpD_TM"/>
</dbReference>
<dbReference type="STRING" id="582672.SAMN05216360_102398"/>
<evidence type="ECO:0000256" key="2">
    <source>
        <dbReference type="ARBA" id="ARBA00004141"/>
    </source>
</evidence>
<dbReference type="Pfam" id="PF00072">
    <property type="entry name" value="Response_reg"/>
    <property type="match status" value="2"/>
</dbReference>
<feature type="transmembrane region" description="Helical" evidence="15">
    <location>
        <begin position="95"/>
        <end position="115"/>
    </location>
</feature>
<dbReference type="Gene3D" id="3.40.50.2300">
    <property type="match status" value="2"/>
</dbReference>
<dbReference type="InterPro" id="IPR004358">
    <property type="entry name" value="Sig_transdc_His_kin-like_C"/>
</dbReference>
<dbReference type="SMART" id="SM00388">
    <property type="entry name" value="HisKA"/>
    <property type="match status" value="1"/>
</dbReference>
<comment type="subcellular location">
    <subcellularLocation>
        <location evidence="2">Membrane</location>
        <topology evidence="2">Multi-pass membrane protein</topology>
    </subcellularLocation>
</comment>
<dbReference type="Proteomes" id="UP000198704">
    <property type="component" value="Unassembled WGS sequence"/>
</dbReference>
<dbReference type="SUPFAM" id="SSF47384">
    <property type="entry name" value="Homodimeric domain of signal transducing histidine kinase"/>
    <property type="match status" value="1"/>
</dbReference>
<evidence type="ECO:0000256" key="5">
    <source>
        <dbReference type="ARBA" id="ARBA00022679"/>
    </source>
</evidence>
<dbReference type="Pfam" id="PF00512">
    <property type="entry name" value="HisKA"/>
    <property type="match status" value="1"/>
</dbReference>
<evidence type="ECO:0000256" key="6">
    <source>
        <dbReference type="ARBA" id="ARBA00022692"/>
    </source>
</evidence>
<keyword evidence="4 13" id="KW-0597">Phosphoprotein</keyword>
<evidence type="ECO:0000256" key="3">
    <source>
        <dbReference type="ARBA" id="ARBA00012438"/>
    </source>
</evidence>
<dbReference type="Pfam" id="PF02518">
    <property type="entry name" value="HATPase_c"/>
    <property type="match status" value="1"/>
</dbReference>
<name>A0A1G9U417_9HYPH</name>
<evidence type="ECO:0000256" key="11">
    <source>
        <dbReference type="ARBA" id="ARBA00023012"/>
    </source>
</evidence>
<dbReference type="InterPro" id="IPR005467">
    <property type="entry name" value="His_kinase_dom"/>
</dbReference>
<proteinExistence type="predicted"/>
<dbReference type="GO" id="GO:0005886">
    <property type="term" value="C:plasma membrane"/>
    <property type="evidence" value="ECO:0007669"/>
    <property type="project" value="TreeGrafter"/>
</dbReference>
<dbReference type="SMART" id="SM00387">
    <property type="entry name" value="HATPase_c"/>
    <property type="match status" value="1"/>
</dbReference>
<reference evidence="19" key="1">
    <citation type="submission" date="2016-10" db="EMBL/GenBank/DDBJ databases">
        <authorList>
            <person name="Varghese N."/>
            <person name="Submissions S."/>
        </authorList>
    </citation>
    <scope>NUCLEOTIDE SEQUENCE [LARGE SCALE GENOMIC DNA]</scope>
    <source>
        <strain evidence="19">BL47</strain>
    </source>
</reference>
<accession>A0A1G9U417</accession>
<gene>
    <name evidence="18" type="ORF">SAMN05216360_102398</name>
</gene>
<feature type="domain" description="Response regulatory" evidence="17">
    <location>
        <begin position="420"/>
        <end position="533"/>
    </location>
</feature>
<evidence type="ECO:0000256" key="13">
    <source>
        <dbReference type="PROSITE-ProRule" id="PRU00169"/>
    </source>
</evidence>
<dbReference type="AlphaFoldDB" id="A0A1G9U417"/>
<organism evidence="18 19">
    <name type="scientific">Methylobacterium phyllostachyos</name>
    <dbReference type="NCBI Taxonomy" id="582672"/>
    <lineage>
        <taxon>Bacteria</taxon>
        <taxon>Pseudomonadati</taxon>
        <taxon>Pseudomonadota</taxon>
        <taxon>Alphaproteobacteria</taxon>
        <taxon>Hyphomicrobiales</taxon>
        <taxon>Methylobacteriaceae</taxon>
        <taxon>Methylobacterium</taxon>
    </lineage>
</organism>
<feature type="modified residue" description="4-aspartylphosphate" evidence="13">
    <location>
        <position position="587"/>
    </location>
</feature>
<evidence type="ECO:0000256" key="1">
    <source>
        <dbReference type="ARBA" id="ARBA00000085"/>
    </source>
</evidence>
<dbReference type="Pfam" id="PF13493">
    <property type="entry name" value="DUF4118"/>
    <property type="match status" value="1"/>
</dbReference>
<keyword evidence="9" id="KW-0067">ATP-binding</keyword>
<evidence type="ECO:0000256" key="9">
    <source>
        <dbReference type="ARBA" id="ARBA00022840"/>
    </source>
</evidence>
<feature type="domain" description="Response regulatory" evidence="17">
    <location>
        <begin position="538"/>
        <end position="653"/>
    </location>
</feature>
<feature type="coiled-coil region" evidence="14">
    <location>
        <begin position="139"/>
        <end position="166"/>
    </location>
</feature>
<keyword evidence="7" id="KW-0547">Nucleotide-binding</keyword>
<dbReference type="Gene3D" id="3.30.565.10">
    <property type="entry name" value="Histidine kinase-like ATPase, C-terminal domain"/>
    <property type="match status" value="1"/>
</dbReference>
<dbReference type="InterPro" id="IPR038318">
    <property type="entry name" value="KdpD_sf"/>
</dbReference>
<keyword evidence="8 18" id="KW-0418">Kinase</keyword>
<dbReference type="PANTHER" id="PTHR43047">
    <property type="entry name" value="TWO-COMPONENT HISTIDINE PROTEIN KINASE"/>
    <property type="match status" value="1"/>
</dbReference>
<feature type="transmembrane region" description="Helical" evidence="15">
    <location>
        <begin position="26"/>
        <end position="43"/>
    </location>
</feature>
<evidence type="ECO:0000313" key="19">
    <source>
        <dbReference type="Proteomes" id="UP000198704"/>
    </source>
</evidence>
<evidence type="ECO:0000259" key="17">
    <source>
        <dbReference type="PROSITE" id="PS50110"/>
    </source>
</evidence>
<evidence type="ECO:0000256" key="7">
    <source>
        <dbReference type="ARBA" id="ARBA00022741"/>
    </source>
</evidence>
<protein>
    <recommendedName>
        <fullName evidence="3">histidine kinase</fullName>
        <ecNumber evidence="3">2.7.13.3</ecNumber>
    </recommendedName>
</protein>
<dbReference type="EC" id="2.7.13.3" evidence="3"/>
<keyword evidence="19" id="KW-1185">Reference proteome</keyword>
<dbReference type="InterPro" id="IPR003661">
    <property type="entry name" value="HisK_dim/P_dom"/>
</dbReference>
<evidence type="ECO:0000256" key="15">
    <source>
        <dbReference type="SAM" id="Phobius"/>
    </source>
</evidence>
<keyword evidence="6 15" id="KW-0812">Transmembrane</keyword>
<feature type="modified residue" description="4-aspartylphosphate" evidence="13">
    <location>
        <position position="469"/>
    </location>
</feature>
<feature type="domain" description="Histidine kinase" evidence="16">
    <location>
        <begin position="173"/>
        <end position="395"/>
    </location>
</feature>
<dbReference type="CDD" id="cd00082">
    <property type="entry name" value="HisKA"/>
    <property type="match status" value="1"/>
</dbReference>
<dbReference type="GO" id="GO:0009927">
    <property type="term" value="F:histidine phosphotransfer kinase activity"/>
    <property type="evidence" value="ECO:0007669"/>
    <property type="project" value="TreeGrafter"/>
</dbReference>
<evidence type="ECO:0000259" key="16">
    <source>
        <dbReference type="PROSITE" id="PS50109"/>
    </source>
</evidence>
<dbReference type="InterPro" id="IPR001789">
    <property type="entry name" value="Sig_transdc_resp-reg_receiver"/>
</dbReference>
<feature type="transmembrane region" description="Helical" evidence="15">
    <location>
        <begin position="50"/>
        <end position="83"/>
    </location>
</feature>
<dbReference type="Gene3D" id="1.20.120.620">
    <property type="entry name" value="Backbone structure of the membrane domain of e. Coli histidine kinase receptor kdpd"/>
    <property type="match status" value="1"/>
</dbReference>
<keyword evidence="5" id="KW-0808">Transferase</keyword>
<dbReference type="EMBL" id="FNHS01000002">
    <property type="protein sequence ID" value="SDM54632.1"/>
    <property type="molecule type" value="Genomic_DNA"/>
</dbReference>
<evidence type="ECO:0000256" key="8">
    <source>
        <dbReference type="ARBA" id="ARBA00022777"/>
    </source>
</evidence>
<evidence type="ECO:0000256" key="14">
    <source>
        <dbReference type="SAM" id="Coils"/>
    </source>
</evidence>